<proteinExistence type="predicted"/>
<organism evidence="3 4">
    <name type="scientific">Gigaspora margarita</name>
    <dbReference type="NCBI Taxonomy" id="4874"/>
    <lineage>
        <taxon>Eukaryota</taxon>
        <taxon>Fungi</taxon>
        <taxon>Fungi incertae sedis</taxon>
        <taxon>Mucoromycota</taxon>
        <taxon>Glomeromycotina</taxon>
        <taxon>Glomeromycetes</taxon>
        <taxon>Diversisporales</taxon>
        <taxon>Gigasporaceae</taxon>
        <taxon>Gigaspora</taxon>
    </lineage>
</organism>
<keyword evidence="2" id="KW-0812">Transmembrane</keyword>
<protein>
    <submittedName>
        <fullName evidence="3">21972_t:CDS:1</fullName>
    </submittedName>
</protein>
<keyword evidence="2" id="KW-1133">Transmembrane helix</keyword>
<feature type="coiled-coil region" evidence="1">
    <location>
        <begin position="406"/>
        <end position="454"/>
    </location>
</feature>
<reference evidence="3 4" key="1">
    <citation type="submission" date="2021-06" db="EMBL/GenBank/DDBJ databases">
        <authorList>
            <person name="Kallberg Y."/>
            <person name="Tangrot J."/>
            <person name="Rosling A."/>
        </authorList>
    </citation>
    <scope>NUCLEOTIDE SEQUENCE [LARGE SCALE GENOMIC DNA]</scope>
    <source>
        <strain evidence="3 4">120-4 pot B 10/14</strain>
    </source>
</reference>
<keyword evidence="2" id="KW-0472">Membrane</keyword>
<evidence type="ECO:0000313" key="3">
    <source>
        <dbReference type="EMBL" id="CAG8845653.1"/>
    </source>
</evidence>
<sequence length="471" mass="54754">SSRIANDKLKQAEQKLEKLQLDYEKESYQYLDNKVQAIKKQAAKWKKAYQQEQQQVANLQQQINNHNCLCPNICCANGDYNEVKQQRDNYRQQLDNHTCPTTDNSELVRLREEVKEKAQKIAKLENEIKILKDKPPVVDNSEVERLLTVIEEKEQIIKELEVKLAKTEPQIIKVESEEVQELRNKLVQQEKRITRLHVIYLLILSMATVIGLVSLIRSKIKLVRKKIKNIPNRQGEYKRKVHHGCYLLCSESGLRISEAIKFDLTKKDKNGLYRINKPKGHESKRTTILYWRNIYEKPFAGKIPVGDNDIADILAAKKWLEDKKEPPKLPTAENFPQIPKNPEPIFLNKKPATSNQKPIQQDNSLLTAEIKQKPLITNYQPKLIVGEINQQLPTITNKGEQPNEKEQILLTKIKNLEEQLTQIQAERQNLNEILKKSESENKHLKAENKHLKALIQQFPETETKIIQPLPN</sequence>
<feature type="transmembrane region" description="Helical" evidence="2">
    <location>
        <begin position="198"/>
        <end position="216"/>
    </location>
</feature>
<evidence type="ECO:0000256" key="1">
    <source>
        <dbReference type="SAM" id="Coils"/>
    </source>
</evidence>
<feature type="coiled-coil region" evidence="1">
    <location>
        <begin position="2"/>
        <end position="69"/>
    </location>
</feature>
<evidence type="ECO:0000313" key="4">
    <source>
        <dbReference type="Proteomes" id="UP000789901"/>
    </source>
</evidence>
<keyword evidence="4" id="KW-1185">Reference proteome</keyword>
<gene>
    <name evidence="3" type="ORF">GMARGA_LOCUS37758</name>
</gene>
<feature type="coiled-coil region" evidence="1">
    <location>
        <begin position="107"/>
        <end position="199"/>
    </location>
</feature>
<feature type="non-terminal residue" evidence="3">
    <location>
        <position position="1"/>
    </location>
</feature>
<evidence type="ECO:0000256" key="2">
    <source>
        <dbReference type="SAM" id="Phobius"/>
    </source>
</evidence>
<dbReference type="EMBL" id="CAJVQB010080452">
    <property type="protein sequence ID" value="CAG8845653.1"/>
    <property type="molecule type" value="Genomic_DNA"/>
</dbReference>
<name>A0ABN7X1V3_GIGMA</name>
<accession>A0ABN7X1V3</accession>
<comment type="caution">
    <text evidence="3">The sequence shown here is derived from an EMBL/GenBank/DDBJ whole genome shotgun (WGS) entry which is preliminary data.</text>
</comment>
<dbReference type="Proteomes" id="UP000789901">
    <property type="component" value="Unassembled WGS sequence"/>
</dbReference>
<feature type="non-terminal residue" evidence="3">
    <location>
        <position position="471"/>
    </location>
</feature>
<keyword evidence="1" id="KW-0175">Coiled coil</keyword>